<protein>
    <submittedName>
        <fullName evidence="2">Uncharacterized protein</fullName>
    </submittedName>
</protein>
<dbReference type="Pfam" id="PF19775">
    <property type="entry name" value="DUF6261"/>
    <property type="match status" value="1"/>
</dbReference>
<gene>
    <name evidence="2" type="ORF">SAMN02745108_00230</name>
</gene>
<reference evidence="2 3" key="1">
    <citation type="submission" date="2017-02" db="EMBL/GenBank/DDBJ databases">
        <authorList>
            <person name="Peterson S.W."/>
        </authorList>
    </citation>
    <scope>NUCLEOTIDE SEQUENCE [LARGE SCALE GENOMIC DNA]</scope>
    <source>
        <strain evidence="2 3">ATCC 43854</strain>
    </source>
</reference>
<feature type="region of interest" description="Disordered" evidence="1">
    <location>
        <begin position="223"/>
        <end position="244"/>
    </location>
</feature>
<dbReference type="RefSeq" id="WP_143394413.1">
    <property type="nucleotide sequence ID" value="NZ_FUWU01000002.1"/>
</dbReference>
<evidence type="ECO:0000313" key="3">
    <source>
        <dbReference type="Proteomes" id="UP000190449"/>
    </source>
</evidence>
<dbReference type="InterPro" id="IPR046228">
    <property type="entry name" value="DUF6261"/>
</dbReference>
<name>A0A1T4JYX7_9BACT</name>
<dbReference type="AlphaFoldDB" id="A0A1T4JYX7"/>
<proteinExistence type="predicted"/>
<feature type="compositionally biased region" description="Basic and acidic residues" evidence="1">
    <location>
        <begin position="232"/>
        <end position="244"/>
    </location>
</feature>
<accession>A0A1T4JYX7</accession>
<organism evidence="2 3">
    <name type="scientific">Fibrobacter intestinalis</name>
    <dbReference type="NCBI Taxonomy" id="28122"/>
    <lineage>
        <taxon>Bacteria</taxon>
        <taxon>Pseudomonadati</taxon>
        <taxon>Fibrobacterota</taxon>
        <taxon>Fibrobacteria</taxon>
        <taxon>Fibrobacterales</taxon>
        <taxon>Fibrobacteraceae</taxon>
        <taxon>Fibrobacter</taxon>
    </lineage>
</organism>
<sequence>MNKVKGGIRVAEIAGLADTLLRTFRADTLAQSDAYLPKLMAELDMLFGNITTAILQDKILSRLDEADSERDEAIRSLFAVVAGYAAMPIEAKKAAALPLKSICDKYAKASITKVGYTSESSMIESLLKDLSAEDLKENIKGLEGVGHAVELIRSTQNAFTQANDAYIKAVENKGKSATNCRKQILSMVNDKIVMYLETMKAVGNESILEFYKVADAEINRMNDAIGKRKKKDDKPDEKSPDSPQ</sequence>
<dbReference type="Proteomes" id="UP000190449">
    <property type="component" value="Unassembled WGS sequence"/>
</dbReference>
<evidence type="ECO:0000313" key="2">
    <source>
        <dbReference type="EMBL" id="SJZ35373.1"/>
    </source>
</evidence>
<evidence type="ECO:0000256" key="1">
    <source>
        <dbReference type="SAM" id="MobiDB-lite"/>
    </source>
</evidence>
<dbReference type="EMBL" id="FUWU01000002">
    <property type="protein sequence ID" value="SJZ35373.1"/>
    <property type="molecule type" value="Genomic_DNA"/>
</dbReference>